<name>A0ABM8C6E9_9BURK</name>
<keyword evidence="3" id="KW-1185">Reference proteome</keyword>
<evidence type="ECO:0000313" key="3">
    <source>
        <dbReference type="Proteomes" id="UP001163336"/>
    </source>
</evidence>
<sequence length="235" mass="25042">MAASPRRRPGWPLVATLGLHLLLAWSWRIAHPPAPDAREERVIDLISVTPLPESPRMRSEPPARLAVRKERRARSRAVDTSTSPEPEPIGPPPEAPATVADPFAIAAPSPAPDSALDAMVGRAKRDAVIIDREMRKGKSGVPEVADTPMGRFRQALEAAHKDSSRGVSSETYTAPDGQVIYRFRQGGKVWCRTGGSVRPQIGGANGGGANLFDSAGGGGAAGMIRCPSHGDWKRD</sequence>
<feature type="region of interest" description="Disordered" evidence="1">
    <location>
        <begin position="52"/>
        <end position="99"/>
    </location>
</feature>
<evidence type="ECO:0000313" key="2">
    <source>
        <dbReference type="EMBL" id="BDT58792.1"/>
    </source>
</evidence>
<organism evidence="2 3">
    <name type="scientific">Massilia varians</name>
    <dbReference type="NCBI Taxonomy" id="457921"/>
    <lineage>
        <taxon>Bacteria</taxon>
        <taxon>Pseudomonadati</taxon>
        <taxon>Pseudomonadota</taxon>
        <taxon>Betaproteobacteria</taxon>
        <taxon>Burkholderiales</taxon>
        <taxon>Oxalobacteraceae</taxon>
        <taxon>Telluria group</taxon>
        <taxon>Massilia</taxon>
    </lineage>
</organism>
<proteinExistence type="predicted"/>
<dbReference type="EMBL" id="AP026966">
    <property type="protein sequence ID" value="BDT58792.1"/>
    <property type="molecule type" value="Genomic_DNA"/>
</dbReference>
<dbReference type="RefSeq" id="WP_281914231.1">
    <property type="nucleotide sequence ID" value="NZ_AP026966.1"/>
</dbReference>
<gene>
    <name evidence="2" type="ORF">MasN3_22860</name>
</gene>
<evidence type="ECO:0000256" key="1">
    <source>
        <dbReference type="SAM" id="MobiDB-lite"/>
    </source>
</evidence>
<reference evidence="2" key="1">
    <citation type="submission" date="2022-11" db="EMBL/GenBank/DDBJ databases">
        <title>Isolation and characterization of PLA-degrading bacterium Massilia sp. from Antarctic soil.</title>
        <authorList>
            <person name="Sato K."/>
            <person name="Gomez-Fuentes C."/>
            <person name="Ahmad S.A."/>
            <person name="Zulkharnain A."/>
        </authorList>
    </citation>
    <scope>NUCLEOTIDE SEQUENCE</scope>
    <source>
        <strain evidence="2">N-3</strain>
    </source>
</reference>
<protein>
    <submittedName>
        <fullName evidence="2">Uncharacterized protein</fullName>
    </submittedName>
</protein>
<accession>A0ABM8C6E9</accession>
<feature type="compositionally biased region" description="Pro residues" evidence="1">
    <location>
        <begin position="85"/>
        <end position="95"/>
    </location>
</feature>
<dbReference type="Proteomes" id="UP001163336">
    <property type="component" value="Chromosome"/>
</dbReference>